<comment type="caution">
    <text evidence="2">The sequence shown here is derived from an EMBL/GenBank/DDBJ whole genome shotgun (WGS) entry which is preliminary data.</text>
</comment>
<gene>
    <name evidence="2" type="ORF">LSH36_74g03010</name>
</gene>
<accession>A0AAD9K462</accession>
<proteinExistence type="predicted"/>
<reference evidence="2" key="1">
    <citation type="journal article" date="2023" name="Mol. Biol. Evol.">
        <title>Third-Generation Sequencing Reveals the Adaptive Role of the Epigenome in Three Deep-Sea Polychaetes.</title>
        <authorList>
            <person name="Perez M."/>
            <person name="Aroh O."/>
            <person name="Sun Y."/>
            <person name="Lan Y."/>
            <person name="Juniper S.K."/>
            <person name="Young C.R."/>
            <person name="Angers B."/>
            <person name="Qian P.Y."/>
        </authorList>
    </citation>
    <scope>NUCLEOTIDE SEQUENCE</scope>
    <source>
        <strain evidence="2">P08H-3</strain>
    </source>
</reference>
<protein>
    <submittedName>
        <fullName evidence="2">Uncharacterized protein</fullName>
    </submittedName>
</protein>
<evidence type="ECO:0000313" key="3">
    <source>
        <dbReference type="Proteomes" id="UP001208570"/>
    </source>
</evidence>
<keyword evidence="3" id="KW-1185">Reference proteome</keyword>
<evidence type="ECO:0000256" key="1">
    <source>
        <dbReference type="SAM" id="MobiDB-lite"/>
    </source>
</evidence>
<feature type="region of interest" description="Disordered" evidence="1">
    <location>
        <begin position="68"/>
        <end position="99"/>
    </location>
</feature>
<name>A0AAD9K462_9ANNE</name>
<dbReference type="Proteomes" id="UP001208570">
    <property type="component" value="Unassembled WGS sequence"/>
</dbReference>
<evidence type="ECO:0000313" key="2">
    <source>
        <dbReference type="EMBL" id="KAK2163768.1"/>
    </source>
</evidence>
<sequence>MLLAVDYINPLTEPPQHLVGGWKETESVLDQMASIHSEISSSIKQPLSVISGLSTNWEIRVFPRTVGNTVTKNTPHQRSLDTNDIDENPTTPTDQPATKKMKVQRAVDSFCTTTDTKTQLDEQIAKAFYACNTPFNVISHPEFHKMIDMLQLGYEPPTRHVIDGDLLDSVHSKIIEHMKTDLDGRAVTVMQDG</sequence>
<dbReference type="AlphaFoldDB" id="A0AAD9K462"/>
<organism evidence="2 3">
    <name type="scientific">Paralvinella palmiformis</name>
    <dbReference type="NCBI Taxonomy" id="53620"/>
    <lineage>
        <taxon>Eukaryota</taxon>
        <taxon>Metazoa</taxon>
        <taxon>Spiralia</taxon>
        <taxon>Lophotrochozoa</taxon>
        <taxon>Annelida</taxon>
        <taxon>Polychaeta</taxon>
        <taxon>Sedentaria</taxon>
        <taxon>Canalipalpata</taxon>
        <taxon>Terebellida</taxon>
        <taxon>Terebelliformia</taxon>
        <taxon>Alvinellidae</taxon>
        <taxon>Paralvinella</taxon>
    </lineage>
</organism>
<dbReference type="EMBL" id="JAODUP010000074">
    <property type="protein sequence ID" value="KAK2163768.1"/>
    <property type="molecule type" value="Genomic_DNA"/>
</dbReference>
<feature type="compositionally biased region" description="Polar residues" evidence="1">
    <location>
        <begin position="68"/>
        <end position="96"/>
    </location>
</feature>